<feature type="transmembrane region" description="Helical" evidence="1">
    <location>
        <begin position="86"/>
        <end position="106"/>
    </location>
</feature>
<feature type="transmembrane region" description="Helical" evidence="1">
    <location>
        <begin position="428"/>
        <end position="449"/>
    </location>
</feature>
<protein>
    <recommendedName>
        <fullName evidence="5">Glycosyltransferase RgtA/B/C/D-like domain-containing protein</fullName>
    </recommendedName>
</protein>
<dbReference type="Proteomes" id="UP000249130">
    <property type="component" value="Unassembled WGS sequence"/>
</dbReference>
<feature type="chain" id="PRO_5016309347" description="Glycosyltransferase RgtA/B/C/D-like domain-containing protein" evidence="2">
    <location>
        <begin position="20"/>
        <end position="551"/>
    </location>
</feature>
<keyword evidence="1" id="KW-0472">Membrane</keyword>
<accession>A0A327KLA9</accession>
<dbReference type="EMBL" id="NPEX01000509">
    <property type="protein sequence ID" value="RAI36108.1"/>
    <property type="molecule type" value="Genomic_DNA"/>
</dbReference>
<organism evidence="3 4">
    <name type="scientific">Rhodoplanes roseus</name>
    <dbReference type="NCBI Taxonomy" id="29409"/>
    <lineage>
        <taxon>Bacteria</taxon>
        <taxon>Pseudomonadati</taxon>
        <taxon>Pseudomonadota</taxon>
        <taxon>Alphaproteobacteria</taxon>
        <taxon>Hyphomicrobiales</taxon>
        <taxon>Nitrobacteraceae</taxon>
        <taxon>Rhodoplanes</taxon>
    </lineage>
</organism>
<feature type="transmembrane region" description="Helical" evidence="1">
    <location>
        <begin position="250"/>
        <end position="267"/>
    </location>
</feature>
<keyword evidence="1" id="KW-0812">Transmembrane</keyword>
<keyword evidence="4" id="KW-1185">Reference proteome</keyword>
<dbReference type="OrthoDB" id="8133951at2"/>
<evidence type="ECO:0000313" key="4">
    <source>
        <dbReference type="Proteomes" id="UP000249130"/>
    </source>
</evidence>
<evidence type="ECO:0000313" key="3">
    <source>
        <dbReference type="EMBL" id="RAI36108.1"/>
    </source>
</evidence>
<comment type="caution">
    <text evidence="3">The sequence shown here is derived from an EMBL/GenBank/DDBJ whole genome shotgun (WGS) entry which is preliminary data.</text>
</comment>
<keyword evidence="2" id="KW-0732">Signal</keyword>
<feature type="transmembrane region" description="Helical" evidence="1">
    <location>
        <begin position="156"/>
        <end position="176"/>
    </location>
</feature>
<sequence>MAVALVAVGLAVSTWLAYAAVPDGLWVDVHHDRNGHFGFGLDLALALRSGDPIGFVSQLAKAVVWPPVHGLVLAGVLAIGGPDHRLAILPSLLGWTATVVLSAMLARRLFDPAPGSAGASRDGSGRASAPAAAVAAAVAGALALSSPAFALLGSDVMLEGLGAAFSALALLCFARAMDAPADPARWRALGLVLTILFFHKGNYWGLVLAALVVTAAIEQRGSLIGLARTALGWIRTLRPGRLVAGLARDPLLIAALVLAGVIAAIYRRGPTSFDLFGRAVSLYPPENLVTITYVLVFARLAIAWTRLRPRLAPALGVPGRALLAWHVLPVAVSFLIPKRLSAFLWFIGPSNSPAGEAYDPLRGAALYWRMAADGFHVDPSVALVTAGLFGLGLVVVRRWSPGGRAVFVLALVAAAGVIAHPYHQGRFLASWLFVWWVGAGAGAGLLVSLAAGRAPLPRIRAAVAVLVALVALGAAALVRPPPSATVREASNRTLGPSTLALVTPALPHLAGARTVGVAATSGRSAFFGWAVHVACRCAVPIDGPWLAAGAP</sequence>
<evidence type="ECO:0000256" key="2">
    <source>
        <dbReference type="SAM" id="SignalP"/>
    </source>
</evidence>
<name>A0A327KLA9_9BRAD</name>
<dbReference type="AlphaFoldDB" id="A0A327KLA9"/>
<feature type="non-terminal residue" evidence="3">
    <location>
        <position position="551"/>
    </location>
</feature>
<reference evidence="3 4" key="1">
    <citation type="submission" date="2017-07" db="EMBL/GenBank/DDBJ databases">
        <title>Draft Genome Sequences of Select Purple Nonsulfur Bacteria.</title>
        <authorList>
            <person name="Lasarre B."/>
            <person name="Mckinlay J.B."/>
        </authorList>
    </citation>
    <scope>NUCLEOTIDE SEQUENCE [LARGE SCALE GENOMIC DNA]</scope>
    <source>
        <strain evidence="3 4">DSM 5909</strain>
    </source>
</reference>
<keyword evidence="1" id="KW-1133">Transmembrane helix</keyword>
<feature type="transmembrane region" description="Helical" evidence="1">
    <location>
        <begin position="461"/>
        <end position="478"/>
    </location>
</feature>
<evidence type="ECO:0008006" key="5">
    <source>
        <dbReference type="Google" id="ProtNLM"/>
    </source>
</evidence>
<feature type="transmembrane region" description="Helical" evidence="1">
    <location>
        <begin position="127"/>
        <end position="150"/>
    </location>
</feature>
<feature type="transmembrane region" description="Helical" evidence="1">
    <location>
        <begin position="403"/>
        <end position="422"/>
    </location>
</feature>
<feature type="transmembrane region" description="Helical" evidence="1">
    <location>
        <begin position="287"/>
        <end position="305"/>
    </location>
</feature>
<dbReference type="RefSeq" id="WP_111423421.1">
    <property type="nucleotide sequence ID" value="NZ_NPEX01000509.1"/>
</dbReference>
<feature type="transmembrane region" description="Helical" evidence="1">
    <location>
        <begin position="188"/>
        <end position="215"/>
    </location>
</feature>
<evidence type="ECO:0000256" key="1">
    <source>
        <dbReference type="SAM" id="Phobius"/>
    </source>
</evidence>
<feature type="transmembrane region" description="Helical" evidence="1">
    <location>
        <begin position="317"/>
        <end position="336"/>
    </location>
</feature>
<gene>
    <name evidence="3" type="ORF">CH341_30555</name>
</gene>
<proteinExistence type="predicted"/>
<feature type="transmembrane region" description="Helical" evidence="1">
    <location>
        <begin position="379"/>
        <end position="396"/>
    </location>
</feature>
<feature type="signal peptide" evidence="2">
    <location>
        <begin position="1"/>
        <end position="19"/>
    </location>
</feature>